<reference evidence="9 11" key="1">
    <citation type="submission" date="2020-08" db="EMBL/GenBank/DDBJ databases">
        <authorList>
            <person name="Hejnol A."/>
        </authorList>
    </citation>
    <scope>NUCLEOTIDE SEQUENCE [LARGE SCALE GENOMIC DNA]</scope>
</reference>
<evidence type="ECO:0000256" key="8">
    <source>
        <dbReference type="PROSITE-ProRule" id="PRU00124"/>
    </source>
</evidence>
<dbReference type="Proteomes" id="UP000549394">
    <property type="component" value="Unassembled WGS sequence"/>
</dbReference>
<evidence type="ECO:0000256" key="5">
    <source>
        <dbReference type="ARBA" id="ARBA00022989"/>
    </source>
</evidence>
<evidence type="ECO:0000256" key="6">
    <source>
        <dbReference type="ARBA" id="ARBA00023136"/>
    </source>
</evidence>
<keyword evidence="5" id="KW-1133">Transmembrane helix</keyword>
<dbReference type="PROSITE" id="PS50068">
    <property type="entry name" value="LDLRA_2"/>
    <property type="match status" value="2"/>
</dbReference>
<dbReference type="PANTHER" id="PTHR24270">
    <property type="entry name" value="LOW-DENSITY LIPOPROTEIN RECEPTOR-RELATED"/>
    <property type="match status" value="1"/>
</dbReference>
<dbReference type="EMBL" id="CAJFCJ010000013">
    <property type="protein sequence ID" value="CAD5121123.1"/>
    <property type="molecule type" value="Genomic_DNA"/>
</dbReference>
<feature type="disulfide bond" evidence="8">
    <location>
        <begin position="35"/>
        <end position="53"/>
    </location>
</feature>
<keyword evidence="6" id="KW-0472">Membrane</keyword>
<accession>A0A7I8VXM2</accession>
<dbReference type="InterPro" id="IPR002172">
    <property type="entry name" value="LDrepeatLR_classA_rpt"/>
</dbReference>
<dbReference type="PANTHER" id="PTHR24270:SF60">
    <property type="entry name" value="CUB AND LDLA DOMAIN, ISOFORM A-RELATED"/>
    <property type="match status" value="1"/>
</dbReference>
<comment type="caution">
    <text evidence="8">Lacks conserved residue(s) required for the propagation of feature annotation.</text>
</comment>
<dbReference type="GO" id="GO:0016192">
    <property type="term" value="P:vesicle-mediated transport"/>
    <property type="evidence" value="ECO:0007669"/>
    <property type="project" value="UniProtKB-ARBA"/>
</dbReference>
<dbReference type="Gene3D" id="4.10.400.10">
    <property type="entry name" value="Low-density Lipoprotein Receptor"/>
    <property type="match status" value="1"/>
</dbReference>
<dbReference type="GO" id="GO:0005886">
    <property type="term" value="C:plasma membrane"/>
    <property type="evidence" value="ECO:0007669"/>
    <property type="project" value="TreeGrafter"/>
</dbReference>
<dbReference type="AlphaFoldDB" id="A0A7I8VXM2"/>
<name>A0A7I8VXM2_9ANNE</name>
<dbReference type="PROSITE" id="PS01209">
    <property type="entry name" value="LDLRA_1"/>
    <property type="match status" value="1"/>
</dbReference>
<protein>
    <submittedName>
        <fullName evidence="9">DgyrCDS9663</fullName>
    </submittedName>
    <submittedName>
        <fullName evidence="10">DgyrCDS9664</fullName>
    </submittedName>
</protein>
<dbReference type="PRINTS" id="PR00261">
    <property type="entry name" value="LDLRECEPTOR"/>
</dbReference>
<dbReference type="SMART" id="SM00192">
    <property type="entry name" value="LDLa"/>
    <property type="match status" value="3"/>
</dbReference>
<proteinExistence type="predicted"/>
<feature type="disulfide bond" evidence="8">
    <location>
        <begin position="28"/>
        <end position="40"/>
    </location>
</feature>
<sequence>MKNSVVSTLLAHVINIYSSFRHEDRDRCDDDSSPCSSQQCVKDTDICNNERNCFDGSDELCLHKDALKPQFRKGCNDKQQYQCHYSCLPLSYVNDGKYDCDNDDETLGYRTQIQSTGKYCYFEKTSMGIPITDLFQRIEHCDRKKCENGYYRCRRDDYCISIEQVCDGIKQCAIGDDESDCGRCKACC</sequence>
<dbReference type="SUPFAM" id="SSF57424">
    <property type="entry name" value="LDL receptor-like module"/>
    <property type="match status" value="1"/>
</dbReference>
<evidence type="ECO:0000313" key="9">
    <source>
        <dbReference type="EMBL" id="CAD5121123.1"/>
    </source>
</evidence>
<dbReference type="InterPro" id="IPR050685">
    <property type="entry name" value="LDLR"/>
</dbReference>
<evidence type="ECO:0000256" key="3">
    <source>
        <dbReference type="ARBA" id="ARBA00022692"/>
    </source>
</evidence>
<evidence type="ECO:0000256" key="2">
    <source>
        <dbReference type="ARBA" id="ARBA00004308"/>
    </source>
</evidence>
<evidence type="ECO:0000313" key="11">
    <source>
        <dbReference type="Proteomes" id="UP000549394"/>
    </source>
</evidence>
<keyword evidence="4" id="KW-0677">Repeat</keyword>
<keyword evidence="7 8" id="KW-1015">Disulfide bond</keyword>
<evidence type="ECO:0000313" key="10">
    <source>
        <dbReference type="EMBL" id="CAD5121124.1"/>
    </source>
</evidence>
<dbReference type="EMBL" id="CAJFCJ010000013">
    <property type="protein sequence ID" value="CAD5121124.1"/>
    <property type="molecule type" value="Genomic_DNA"/>
</dbReference>
<gene>
    <name evidence="9" type="ORF">DGYR_LOCUS9116</name>
    <name evidence="10" type="ORF">DGYR_LOCUS9117</name>
</gene>
<dbReference type="GO" id="GO:0012505">
    <property type="term" value="C:endomembrane system"/>
    <property type="evidence" value="ECO:0007669"/>
    <property type="project" value="UniProtKB-SubCell"/>
</dbReference>
<evidence type="ECO:0000256" key="1">
    <source>
        <dbReference type="ARBA" id="ARBA00004167"/>
    </source>
</evidence>
<dbReference type="CDD" id="cd00112">
    <property type="entry name" value="LDLa"/>
    <property type="match status" value="1"/>
</dbReference>
<dbReference type="OrthoDB" id="6142318at2759"/>
<evidence type="ECO:0000256" key="7">
    <source>
        <dbReference type="ARBA" id="ARBA00023157"/>
    </source>
</evidence>
<evidence type="ECO:0000256" key="4">
    <source>
        <dbReference type="ARBA" id="ARBA00022737"/>
    </source>
</evidence>
<dbReference type="InterPro" id="IPR023415">
    <property type="entry name" value="LDLR_class-A_CS"/>
</dbReference>
<dbReference type="InterPro" id="IPR036055">
    <property type="entry name" value="LDL_receptor-like_sf"/>
</dbReference>
<organism evidence="9 11">
    <name type="scientific">Dimorphilus gyrociliatus</name>
    <dbReference type="NCBI Taxonomy" id="2664684"/>
    <lineage>
        <taxon>Eukaryota</taxon>
        <taxon>Metazoa</taxon>
        <taxon>Spiralia</taxon>
        <taxon>Lophotrochozoa</taxon>
        <taxon>Annelida</taxon>
        <taxon>Polychaeta</taxon>
        <taxon>Polychaeta incertae sedis</taxon>
        <taxon>Dinophilidae</taxon>
        <taxon>Dimorphilus</taxon>
    </lineage>
</organism>
<keyword evidence="11" id="KW-1185">Reference proteome</keyword>
<feature type="disulfide bond" evidence="8">
    <location>
        <begin position="166"/>
        <end position="181"/>
    </location>
</feature>
<keyword evidence="3" id="KW-0812">Transmembrane</keyword>
<comment type="subcellular location">
    <subcellularLocation>
        <location evidence="2">Endomembrane system</location>
    </subcellularLocation>
    <subcellularLocation>
        <location evidence="1">Membrane</location>
        <topology evidence="1">Single-pass membrane protein</topology>
    </subcellularLocation>
</comment>
<comment type="caution">
    <text evidence="9">The sequence shown here is derived from an EMBL/GenBank/DDBJ whole genome shotgun (WGS) entry which is preliminary data.</text>
</comment>